<gene>
    <name evidence="3" type="ORF">ACFQMJ_12725</name>
</gene>
<dbReference type="Gene3D" id="3.30.360.10">
    <property type="entry name" value="Dihydrodipicolinate Reductase, domain 2"/>
    <property type="match status" value="1"/>
</dbReference>
<accession>A0ABW2FB94</accession>
<feature type="domain" description="Gfo/Idh/MocA-like oxidoreductase N-terminal" evidence="1">
    <location>
        <begin position="5"/>
        <end position="122"/>
    </location>
</feature>
<keyword evidence="4" id="KW-1185">Reference proteome</keyword>
<feature type="domain" description="GFO/IDH/MocA-like oxidoreductase" evidence="2">
    <location>
        <begin position="131"/>
        <end position="258"/>
    </location>
</feature>
<sequence>MSGQIRLGIVGFGRIVELVHLPALKRVPEIGIGGVYDLTPQRLELAAKRGLPVYPSLERLLDAPIDAVLIATPPSSHFPLAAQAMRQGKHVMLEKPVTRTAEEAEQLLAIARMTGRTVSVFHNRRFDPDYELVRRALAEDWLGQVLFVERRHQMFGSGASFGVKSFRPQWRNEGEFGGGALLDWGVHLLDQLLQLRLGRIERVLSAHTASLRWQQGDAEDLVHASFRLDNGIVLSCDVNFGSNAALPLWIVGGERATLQVGPEREALLLAKGQPARRFELPQANRGGPQRLYAAFAGCLLRGERPAVTLDEAAEAMRAIAAIREKAAM</sequence>
<dbReference type="InterPro" id="IPR051317">
    <property type="entry name" value="Gfo/Idh/MocA_oxidoreduct"/>
</dbReference>
<dbReference type="RefSeq" id="WP_378051578.1">
    <property type="nucleotide sequence ID" value="NZ_JBHMDN010000034.1"/>
</dbReference>
<dbReference type="InterPro" id="IPR036291">
    <property type="entry name" value="NAD(P)-bd_dom_sf"/>
</dbReference>
<evidence type="ECO:0000313" key="4">
    <source>
        <dbReference type="Proteomes" id="UP001596378"/>
    </source>
</evidence>
<dbReference type="Proteomes" id="UP001596378">
    <property type="component" value="Unassembled WGS sequence"/>
</dbReference>
<dbReference type="Gene3D" id="3.40.50.720">
    <property type="entry name" value="NAD(P)-binding Rossmann-like Domain"/>
    <property type="match status" value="1"/>
</dbReference>
<dbReference type="Pfam" id="PF22725">
    <property type="entry name" value="GFO_IDH_MocA_C3"/>
    <property type="match status" value="1"/>
</dbReference>
<proteinExistence type="predicted"/>
<dbReference type="InterPro" id="IPR000683">
    <property type="entry name" value="Gfo/Idh/MocA-like_OxRdtase_N"/>
</dbReference>
<dbReference type="SUPFAM" id="SSF51735">
    <property type="entry name" value="NAD(P)-binding Rossmann-fold domains"/>
    <property type="match status" value="1"/>
</dbReference>
<reference evidence="4" key="1">
    <citation type="journal article" date="2019" name="Int. J. Syst. Evol. Microbiol.">
        <title>The Global Catalogue of Microorganisms (GCM) 10K type strain sequencing project: providing services to taxonomists for standard genome sequencing and annotation.</title>
        <authorList>
            <consortium name="The Broad Institute Genomics Platform"/>
            <consortium name="The Broad Institute Genome Sequencing Center for Infectious Disease"/>
            <person name="Wu L."/>
            <person name="Ma J."/>
        </authorList>
    </citation>
    <scope>NUCLEOTIDE SEQUENCE [LARGE SCALE GENOMIC DNA]</scope>
    <source>
        <strain evidence="4">KCTC 12907</strain>
    </source>
</reference>
<dbReference type="PANTHER" id="PTHR43708">
    <property type="entry name" value="CONSERVED EXPRESSED OXIDOREDUCTASE (EUROFUNG)"/>
    <property type="match status" value="1"/>
</dbReference>
<dbReference type="SUPFAM" id="SSF55347">
    <property type="entry name" value="Glyceraldehyde-3-phosphate dehydrogenase-like, C-terminal domain"/>
    <property type="match status" value="1"/>
</dbReference>
<comment type="caution">
    <text evidence="3">The sequence shown here is derived from an EMBL/GenBank/DDBJ whole genome shotgun (WGS) entry which is preliminary data.</text>
</comment>
<name>A0ABW2FB94_9BACL</name>
<evidence type="ECO:0000313" key="3">
    <source>
        <dbReference type="EMBL" id="MFC7149394.1"/>
    </source>
</evidence>
<dbReference type="PANTHER" id="PTHR43708:SF4">
    <property type="entry name" value="OXIDOREDUCTASE YCEM-RELATED"/>
    <property type="match status" value="1"/>
</dbReference>
<dbReference type="Pfam" id="PF01408">
    <property type="entry name" value="GFO_IDH_MocA"/>
    <property type="match status" value="1"/>
</dbReference>
<dbReference type="InterPro" id="IPR055170">
    <property type="entry name" value="GFO_IDH_MocA-like_dom"/>
</dbReference>
<evidence type="ECO:0000259" key="1">
    <source>
        <dbReference type="Pfam" id="PF01408"/>
    </source>
</evidence>
<dbReference type="EMBL" id="JBHTAI010000007">
    <property type="protein sequence ID" value="MFC7149394.1"/>
    <property type="molecule type" value="Genomic_DNA"/>
</dbReference>
<organism evidence="3 4">
    <name type="scientific">Cohnella cellulosilytica</name>
    <dbReference type="NCBI Taxonomy" id="986710"/>
    <lineage>
        <taxon>Bacteria</taxon>
        <taxon>Bacillati</taxon>
        <taxon>Bacillota</taxon>
        <taxon>Bacilli</taxon>
        <taxon>Bacillales</taxon>
        <taxon>Paenibacillaceae</taxon>
        <taxon>Cohnella</taxon>
    </lineage>
</organism>
<protein>
    <submittedName>
        <fullName evidence="3">Gfo/Idh/MocA family protein</fullName>
    </submittedName>
</protein>
<evidence type="ECO:0000259" key="2">
    <source>
        <dbReference type="Pfam" id="PF22725"/>
    </source>
</evidence>